<sequence>MDGQSQFMSVSLTKERNFSWVFLVDWVLLCVVSVTVIFYLARLFAYAITFILEWVLWRRWNVKLSVGSVRIAPLSGSVLFKNLCIINKDYTVSILKGIITWRYWEFTTRRSQYEILQRGSSEEGDEGDVNSMKNLKLPCRFLLSCEGFEMFMYNRTVAYENIIGLFSRDEKVQFEKFLDDQQISQLSNADTDGIGDKDLSESLTSSETSNGVGTNDRVFDEIFGKQKSLFMRFLPLDVELNRGSFILGNKFTPSLLVASYSKAQGIIDLCVPREKLDLYGMKFQMDYRDVDVSIKQNIAYERKKSTFKSGKLPKLWRRFFETVYTPLLKRWHSRRSQHDDHFLQRWKGLSLYKGRTRDKDQDDLDNLHYDFASHEYARVSSVLKSARTVVTYEYDIPGIVPHGAHATLDGPEVGNSGSPPEYALDFQLHGATLCYGPWAHRQIQHLQKLLSPIVAKSSKPVRTLSPGSRRIYTIFKTTFTVLEDSSWRIPTRERSKDQEFLKHYRETREDYRPFGWLDLKFANGSFGSVTTTLCPTEEGFPNKMTLHFVSLEAISSVNHDRLLKCQFFDVLGDLGYPLGWNSDATWAIELMSSQLETFLLREHITLIADVFSDFSSGEPTPYELFRPFVYDIKWTIEGYSLYLNVNDHNIVNNPLDFNENCYLSLHGEDLSLDVTVPNKSITGTTTEVSYQISTSMFRLLLNTPPWNTLNEFMANKEVGRSYNFKIRGVYIFFSELDIENVDTVSVECSSTGTTLHCYGFVMRYLMNVKMNYFGDFFNFITSEEYTGVIQAKEMQDLVGLQQEPLGDGDGSTFNTTETKGKAQDIRNNPPYKRSAIKRNTNETDIWFVFSVWEGALVLPETLYNCDPCIVLHFGELTVDLRSCNYYMDLLATMNNTAIKRYVSRQPHEIFELIHKNNGRSEQEHGSLATLTIHGHRMYGLPPKEPTYFCQWGIDIDNLAIRSDAEFAKGFFTLFSGIAFGYSNLENTLLYDVEAPDDMTSVTVRARNLNFAIEEKRSKIRTAIIIPSVTFTAIDFENERYSQRIDLKIPKLSISLVTIIENDETESMFELTSKLCFTTFIQRRDFTEHRDKQRNYIALNDSPFYRCSFLLPCYIQESPLYRELLGSISPSSSLPPLPLPLLPETIDFIIEDLLGEFAAGLKYDFDNQDSLEHQEALDSSFSSPLHGSEQSAEEFYDHQGLVSMHSSPDPSNHYKNMVLNVEFLSIEVNPNLCSHIVNICEEFWKVGTVDMIDEIEMCIVRRLGHLNSRDSISNLKVYAGDINFFWGSKDAKGFELYFDKFDFEMSQEGDAMRNEYIKGGLFTLSKLRSLRATVFDRSITEGVEERPPALSLAIEGWEAFSSKTDSLVCSISSLSTDITVDESQLEWLALYVSEQYRTVKAMVASFQEMHQHWKGVRKDLLCSITAASEFYQISHDPYVITKPAFIMRLSNGHVRENRSWRIITRLRHILTYLPADWRQNSQFQKVQRESASSAEEVFVSVFSNWRSWEVSDVTRSYIYQRIFLSDDNLAGSQLMKKVLKVDFYSFFFTVYSEGYRVAHNFIITRANIAAEELSTIHDSTTQSTNNFDKTINIAVSLGALKGELNEQLLKIFRVSQKDDFTKRSSENFIDTSTYKLNLLLAFERSELQFVLAKTRLTNRIINGKVTILLEKLKDSAAAALSVAFYAKRSESWLKHADVILAEVLSRELCTTATAELWCPATSLIVNTQCSDSHFRAMTSTALLVKSVDEIMESVMVIKQEFKQSPSEVPNTKEQLSLMDSAITFSFTNITAEIMALSPFLLRFEMKQLAIYLNKLESNELLISMWDSCIHLKSHQTTEQYLNFALSDLQVKFTLPEESSAVLDIGLSSSLMKLTFSEPRRMLSSFLQDEKLIGDSFSHIERFLSKYTISSNSGNTRSTRWSLDANLNYLGILIPMSSTFFVLELHMLLAAISNLSHAKVEKSNPVLGQISVEDCLLLIKDPLLPVSLSKLLDFSIRLTTSQKVQGSPQSYQVESSHFRVCLSPQSLVQVLWGAHQMQALLQYFRKHRKESISLPFFANGSKSPGELPIAFRSIHILSYNLCIGWIFQLGDDVESGLMLGFDRLFSAYEKNCGKLTLIDGFLSVANGNSTDTFYSRGNEKSSYNRSFLPNVQVAFWLKQAGSMKDLFIRVNGEALDVSYLSTSMSIVEGTLASIQKFQTLKKEKMHHGTEIARDKSDPSSVAYDVSPFLSHIRLIDCQFNYVGGIFKVYSPDDLTGNGEPSLEIKSPGVKIALNYKHNVSQDKPHWLRCIITIDPTHNILYSKCVPLLSDFIETTRSLIEKHNQDESPKEFIQDTDYMSLLDTFDIAFKVRSGKQQLSLSCDPRAKVQADVGFESFNFGVITNDELTDRSLGVSLSIEKISSSVRHIFSRETSASFDIDFLDLTSIFAHPNIYAVALVSDIKVFFNMKQLQNLNLFLDIWRLNGKLSARAQHKDSEGTKELRDPNANQRKKTCPISFSVTLIFNQVNGDINLGPSLGVLSLQLKRIWFATDHFTVRKHVLHAFADELSIQSKGRFSGVFQLEDAAWMSEVRWPMVEPLHETPEMSLSISVGKVAVKSAFDYHMFLIGTVNQVEFKLRNESDLYGILPDLLVVNLSCNEMNLCGTALTAANILDIYNTIARMRRDNRISYAETLKESNTAEGKSPVLYDDILESLKLLRTDLSVDIVSFKAQISPISLFDLEVLVLSIENVRARSETKSGTKLRTELHLQFSNAKASLSTSKGELDEDAISKISIEDYMLYAAEIRGGTIVKIPRLLISMTTWQKPKSDIIEYLFTCRFFDRVAVKWNLGPVDFIKEMWSTYVRSLAVRRAQSSEYKQVGDEEPQAVVKSGMEEKSKFQYVPLDEPYIEMPQIKDLGDATPPIEWFGVHRKNLPAATHQVAIILIQKLVHAAEKEYAKVLQ</sequence>
<proteinExistence type="predicted"/>
<dbReference type="InterPro" id="IPR056779">
    <property type="entry name" value="Csf1_C"/>
</dbReference>
<keyword evidence="6" id="KW-1185">Reference proteome</keyword>
<dbReference type="Proteomes" id="UP000510647">
    <property type="component" value="Chromosome 8"/>
</dbReference>
<dbReference type="Pfam" id="PF25038">
    <property type="entry name" value="Csf1_C"/>
    <property type="match status" value="1"/>
</dbReference>
<organism evidence="5 6">
    <name type="scientific">Torulaspora globosa</name>
    <dbReference type="NCBI Taxonomy" id="48254"/>
    <lineage>
        <taxon>Eukaryota</taxon>
        <taxon>Fungi</taxon>
        <taxon>Dikarya</taxon>
        <taxon>Ascomycota</taxon>
        <taxon>Saccharomycotina</taxon>
        <taxon>Saccharomycetes</taxon>
        <taxon>Saccharomycetales</taxon>
        <taxon>Saccharomycetaceae</taxon>
        <taxon>Torulaspora</taxon>
    </lineage>
</organism>
<name>A0A7H9HYI2_9SACH</name>
<dbReference type="PANTHER" id="PTHR32085">
    <property type="entry name" value="PROTEIN CSF1"/>
    <property type="match status" value="1"/>
</dbReference>
<dbReference type="InterPro" id="IPR048636">
    <property type="entry name" value="Csf1_N"/>
</dbReference>
<evidence type="ECO:0000259" key="4">
    <source>
        <dbReference type="Pfam" id="PF25038"/>
    </source>
</evidence>
<dbReference type="GO" id="GO:0006113">
    <property type="term" value="P:fermentation"/>
    <property type="evidence" value="ECO:0007669"/>
    <property type="project" value="InterPro"/>
</dbReference>
<gene>
    <name evidence="5" type="ORF">HG537_0H01950</name>
</gene>
<dbReference type="Pfam" id="PF21678">
    <property type="entry name" value="Csf1_N"/>
    <property type="match status" value="1"/>
</dbReference>
<protein>
    <recommendedName>
        <fullName evidence="7">Protein CSF1</fullName>
    </recommendedName>
</protein>
<evidence type="ECO:0000313" key="6">
    <source>
        <dbReference type="Proteomes" id="UP000510647"/>
    </source>
</evidence>
<feature type="region of interest" description="Disordered" evidence="1">
    <location>
        <begin position="188"/>
        <end position="211"/>
    </location>
</feature>
<reference evidence="5 6" key="1">
    <citation type="submission" date="2020-06" db="EMBL/GenBank/DDBJ databases">
        <title>The yeast mating-type switching endonuclease HO is a domesticated member of an unorthodox homing genetic element family.</title>
        <authorList>
            <person name="Coughlan A.Y."/>
            <person name="Lombardi L."/>
            <person name="Braun-Galleani S."/>
            <person name="Martos A.R."/>
            <person name="Galeote V."/>
            <person name="Bigey F."/>
            <person name="Dequin S."/>
            <person name="Byrne K.P."/>
            <person name="Wolfe K.H."/>
        </authorList>
    </citation>
    <scope>NUCLEOTIDE SEQUENCE [LARGE SCALE GENOMIC DNA]</scope>
    <source>
        <strain evidence="5 6">CBS2947</strain>
    </source>
</reference>
<feature type="domain" description="Csf1 C-terminal region" evidence="4">
    <location>
        <begin position="1630"/>
        <end position="2937"/>
    </location>
</feature>
<evidence type="ECO:0000256" key="2">
    <source>
        <dbReference type="SAM" id="Phobius"/>
    </source>
</evidence>
<keyword evidence="2" id="KW-0472">Membrane</keyword>
<evidence type="ECO:0000259" key="3">
    <source>
        <dbReference type="Pfam" id="PF21678"/>
    </source>
</evidence>
<keyword evidence="2" id="KW-0812">Transmembrane</keyword>
<dbReference type="EMBL" id="CP059274">
    <property type="protein sequence ID" value="QLQ82433.1"/>
    <property type="molecule type" value="Genomic_DNA"/>
</dbReference>
<dbReference type="InterPro" id="IPR029636">
    <property type="entry name" value="Csf1"/>
</dbReference>
<evidence type="ECO:0000313" key="5">
    <source>
        <dbReference type="EMBL" id="QLQ82433.1"/>
    </source>
</evidence>
<accession>A0A7H9HYI2</accession>
<dbReference type="GO" id="GO:0016020">
    <property type="term" value="C:membrane"/>
    <property type="evidence" value="ECO:0007669"/>
    <property type="project" value="InterPro"/>
</dbReference>
<evidence type="ECO:0008006" key="7">
    <source>
        <dbReference type="Google" id="ProtNLM"/>
    </source>
</evidence>
<keyword evidence="2" id="KW-1133">Transmembrane helix</keyword>
<dbReference type="OrthoDB" id="10051416at2759"/>
<dbReference type="PANTHER" id="PTHR32085:SF3">
    <property type="entry name" value="PROTEIN CSF1"/>
    <property type="match status" value="1"/>
</dbReference>
<evidence type="ECO:0000256" key="1">
    <source>
        <dbReference type="SAM" id="MobiDB-lite"/>
    </source>
</evidence>
<feature type="transmembrane region" description="Helical" evidence="2">
    <location>
        <begin position="20"/>
        <end position="41"/>
    </location>
</feature>
<feature type="domain" description="Csf1 N-terminal" evidence="3">
    <location>
        <begin position="34"/>
        <end position="1604"/>
    </location>
</feature>